<protein>
    <submittedName>
        <fullName evidence="1">DUF2158 domain-containing protein</fullName>
    </submittedName>
</protein>
<sequence>MNTFAIGDVVKLSSADVMMTINSEAANNNYVECIWFNAKGKPVRQDFHVDALEYVRSRVPNPKDVTQIL</sequence>
<accession>A0ABW3JXV6</accession>
<dbReference type="RefSeq" id="WP_377573279.1">
    <property type="nucleotide sequence ID" value="NZ_JBHTKA010000001.1"/>
</dbReference>
<evidence type="ECO:0000313" key="2">
    <source>
        <dbReference type="Proteomes" id="UP001597112"/>
    </source>
</evidence>
<keyword evidence="2" id="KW-1185">Reference proteome</keyword>
<proteinExistence type="predicted"/>
<dbReference type="Proteomes" id="UP001597112">
    <property type="component" value="Unassembled WGS sequence"/>
</dbReference>
<gene>
    <name evidence="1" type="ORF">ACFQ21_00495</name>
</gene>
<name>A0ABW3JXV6_9BACT</name>
<reference evidence="2" key="1">
    <citation type="journal article" date="2019" name="Int. J. Syst. Evol. Microbiol.">
        <title>The Global Catalogue of Microorganisms (GCM) 10K type strain sequencing project: providing services to taxonomists for standard genome sequencing and annotation.</title>
        <authorList>
            <consortium name="The Broad Institute Genomics Platform"/>
            <consortium name="The Broad Institute Genome Sequencing Center for Infectious Disease"/>
            <person name="Wu L."/>
            <person name="Ma J."/>
        </authorList>
    </citation>
    <scope>NUCLEOTIDE SEQUENCE [LARGE SCALE GENOMIC DNA]</scope>
    <source>
        <strain evidence="2">CCUG 58938</strain>
    </source>
</reference>
<dbReference type="Pfam" id="PF09926">
    <property type="entry name" value="DUF2158"/>
    <property type="match status" value="1"/>
</dbReference>
<organism evidence="1 2">
    <name type="scientific">Ohtaekwangia kribbensis</name>
    <dbReference type="NCBI Taxonomy" id="688913"/>
    <lineage>
        <taxon>Bacteria</taxon>
        <taxon>Pseudomonadati</taxon>
        <taxon>Bacteroidota</taxon>
        <taxon>Cytophagia</taxon>
        <taxon>Cytophagales</taxon>
        <taxon>Fulvivirgaceae</taxon>
        <taxon>Ohtaekwangia</taxon>
    </lineage>
</organism>
<dbReference type="InterPro" id="IPR019226">
    <property type="entry name" value="DUF2158"/>
</dbReference>
<dbReference type="EMBL" id="JBHTKA010000001">
    <property type="protein sequence ID" value="MFD0997756.1"/>
    <property type="molecule type" value="Genomic_DNA"/>
</dbReference>
<evidence type="ECO:0000313" key="1">
    <source>
        <dbReference type="EMBL" id="MFD0997756.1"/>
    </source>
</evidence>
<comment type="caution">
    <text evidence="1">The sequence shown here is derived from an EMBL/GenBank/DDBJ whole genome shotgun (WGS) entry which is preliminary data.</text>
</comment>